<keyword evidence="2" id="KW-0812">Transmembrane</keyword>
<dbReference type="RefSeq" id="WP_227706148.1">
    <property type="nucleotide sequence ID" value="NZ_JAJEQX010000001.1"/>
</dbReference>
<protein>
    <recommendedName>
        <fullName evidence="4">Bacterial repeat domain-containing protein</fullName>
    </recommendedName>
</protein>
<dbReference type="EMBL" id="JAJEQX010000001">
    <property type="protein sequence ID" value="MCC2252985.1"/>
    <property type="molecule type" value="Genomic_DNA"/>
</dbReference>
<feature type="transmembrane region" description="Helical" evidence="2">
    <location>
        <begin position="650"/>
        <end position="669"/>
    </location>
</feature>
<feature type="region of interest" description="Disordered" evidence="1">
    <location>
        <begin position="582"/>
        <end position="646"/>
    </location>
</feature>
<feature type="compositionally biased region" description="Polar residues" evidence="1">
    <location>
        <begin position="604"/>
        <end position="615"/>
    </location>
</feature>
<name>A0ABS8FSK5_9FIRM</name>
<evidence type="ECO:0000313" key="6">
    <source>
        <dbReference type="Proteomes" id="UP001198151"/>
    </source>
</evidence>
<feature type="signal peptide" evidence="3">
    <location>
        <begin position="1"/>
        <end position="29"/>
    </location>
</feature>
<evidence type="ECO:0000256" key="2">
    <source>
        <dbReference type="SAM" id="Phobius"/>
    </source>
</evidence>
<comment type="caution">
    <text evidence="5">The sequence shown here is derived from an EMBL/GenBank/DDBJ whole genome shotgun (WGS) entry which is preliminary data.</text>
</comment>
<keyword evidence="3" id="KW-0732">Signal</keyword>
<reference evidence="5 6" key="1">
    <citation type="submission" date="2021-10" db="EMBL/GenBank/DDBJ databases">
        <title>Anaerobic single-cell dispensing facilitates the cultivation of human gut bacteria.</title>
        <authorList>
            <person name="Afrizal A."/>
        </authorList>
    </citation>
    <scope>NUCLEOTIDE SEQUENCE [LARGE SCALE GENOMIC DNA]</scope>
    <source>
        <strain evidence="5 6">CLA-AA-H200</strain>
    </source>
</reference>
<organism evidence="5 6">
    <name type="scientific">Ruminococcus turbiniformis</name>
    <dbReference type="NCBI Taxonomy" id="2881258"/>
    <lineage>
        <taxon>Bacteria</taxon>
        <taxon>Bacillati</taxon>
        <taxon>Bacillota</taxon>
        <taxon>Clostridia</taxon>
        <taxon>Eubacteriales</taxon>
        <taxon>Oscillospiraceae</taxon>
        <taxon>Ruminococcus</taxon>
    </lineage>
</organism>
<keyword evidence="2" id="KW-0472">Membrane</keyword>
<dbReference type="Pfam" id="PF18998">
    <property type="entry name" value="Flg_new_2"/>
    <property type="match status" value="1"/>
</dbReference>
<evidence type="ECO:0000313" key="5">
    <source>
        <dbReference type="EMBL" id="MCC2252985.1"/>
    </source>
</evidence>
<accession>A0ABS8FSK5</accession>
<sequence length="674" mass="68910">MNKFKGIKRAGAALCAAVLTISSSLTVSAATWEGVDTWEKLLEVFAQDQDEVVTIELTGDISFEGTLTANEGQTYIINGEGFALTDAAFTGGGSVEINSGVTGTEGNSALYTDGNVDVTVNTDITSDGTGVEARGNSSTEVNGSITAVNDYGVWTLNAAEVSVNGDINADFGIVSTEESKVTVDGNVAATGGQAPDEEGNLEYGNMNDPEGASEGGNGINASQSSAVTVTGNVTGGEGYGTDGSGGVGVLVAEDAAVNVGGSVTGGNVTADPSVEAEIGWGSRAGDGIAVEYSANVTIGGDIQGGSTNGSNGTAGSGAVILVPFNSTDVPGQVQVGGSLTGGTAEYGEDGAGIFYQGTIASEITADMLGESGVDLMSFIDWETSDNMAYYYSAAGLPREGYPEWVTPHRYDILEVLADVLHISQEEIINMSINEMISCYDALPAEEKETAVGRFVDLFNGFHQEIRDMAGTDFEVNTNVPVITVGAVIGGGDAQAFGADARANVAQMLGADVNYHISVIDSEHGSVSVDRTAAKIGETVTVTPTPEEGYEVSHVFANGTEITPADGVYTFVLGGRTEVAAEFAEKTEKPEVPEVPEEPEGPTTDPSQPDGSQTEDPTLPDGNGEDNVKNTSDSGKSAPGTGDSSPAVLPAVWAMLAAGAAAVGGTVLYISRKRR</sequence>
<keyword evidence="2" id="KW-1133">Transmembrane helix</keyword>
<evidence type="ECO:0000256" key="1">
    <source>
        <dbReference type="SAM" id="MobiDB-lite"/>
    </source>
</evidence>
<dbReference type="Proteomes" id="UP001198151">
    <property type="component" value="Unassembled WGS sequence"/>
</dbReference>
<evidence type="ECO:0000256" key="3">
    <source>
        <dbReference type="SAM" id="SignalP"/>
    </source>
</evidence>
<gene>
    <name evidence="5" type="ORF">LKD70_00760</name>
</gene>
<feature type="compositionally biased region" description="Basic and acidic residues" evidence="1">
    <location>
        <begin position="582"/>
        <end position="591"/>
    </location>
</feature>
<evidence type="ECO:0000259" key="4">
    <source>
        <dbReference type="Pfam" id="PF18998"/>
    </source>
</evidence>
<proteinExistence type="predicted"/>
<feature type="domain" description="Bacterial repeat" evidence="4">
    <location>
        <begin position="514"/>
        <end position="585"/>
    </location>
</feature>
<feature type="chain" id="PRO_5045444922" description="Bacterial repeat domain-containing protein" evidence="3">
    <location>
        <begin position="30"/>
        <end position="674"/>
    </location>
</feature>
<keyword evidence="6" id="KW-1185">Reference proteome</keyword>
<dbReference type="InterPro" id="IPR044060">
    <property type="entry name" value="Bacterial_rp_domain"/>
</dbReference>